<organism evidence="1 2">
    <name type="scientific">Nesterenkonia jeotgali</name>
    <dbReference type="NCBI Taxonomy" id="317018"/>
    <lineage>
        <taxon>Bacteria</taxon>
        <taxon>Bacillati</taxon>
        <taxon>Actinomycetota</taxon>
        <taxon>Actinomycetes</taxon>
        <taxon>Micrococcales</taxon>
        <taxon>Micrococcaceae</taxon>
        <taxon>Nesterenkonia</taxon>
    </lineage>
</organism>
<evidence type="ECO:0000313" key="1">
    <source>
        <dbReference type="EMBL" id="MBA8920074.1"/>
    </source>
</evidence>
<name>A0A839FSJ0_9MICC</name>
<gene>
    <name evidence="1" type="ORF">HNR24_000007</name>
</gene>
<comment type="caution">
    <text evidence="1">The sequence shown here is derived from an EMBL/GenBank/DDBJ whole genome shotgun (WGS) entry which is preliminary data.</text>
</comment>
<protein>
    <submittedName>
        <fullName evidence="1">Uncharacterized protein</fullName>
    </submittedName>
</protein>
<reference evidence="1 2" key="1">
    <citation type="submission" date="2020-08" db="EMBL/GenBank/DDBJ databases">
        <title>Sequencing the genomes of 1000 actinobacteria strains.</title>
        <authorList>
            <person name="Klenk H.-P."/>
        </authorList>
    </citation>
    <scope>NUCLEOTIDE SEQUENCE [LARGE SCALE GENOMIC DNA]</scope>
    <source>
        <strain evidence="1 2">DSM 19081</strain>
    </source>
</reference>
<dbReference type="EMBL" id="JACJIH010000001">
    <property type="protein sequence ID" value="MBA8920074.1"/>
    <property type="molecule type" value="Genomic_DNA"/>
</dbReference>
<dbReference type="Proteomes" id="UP000546252">
    <property type="component" value="Unassembled WGS sequence"/>
</dbReference>
<proteinExistence type="predicted"/>
<accession>A0A839FSJ0</accession>
<dbReference type="AlphaFoldDB" id="A0A839FSJ0"/>
<evidence type="ECO:0000313" key="2">
    <source>
        <dbReference type="Proteomes" id="UP000546252"/>
    </source>
</evidence>
<sequence>MIEERLIDQIATKPLKALVVFTEIVTAAGTPRYRRRVHLSLVAAQNAVTRAQQRGLEARMILCRLEPVGDEGGSDVLDKAG</sequence>